<keyword evidence="2" id="KW-1185">Reference proteome</keyword>
<dbReference type="Proteomes" id="UP000593568">
    <property type="component" value="Unassembled WGS sequence"/>
</dbReference>
<organism evidence="1 2">
    <name type="scientific">Gossypium trilobum</name>
    <dbReference type="NCBI Taxonomy" id="34281"/>
    <lineage>
        <taxon>Eukaryota</taxon>
        <taxon>Viridiplantae</taxon>
        <taxon>Streptophyta</taxon>
        <taxon>Embryophyta</taxon>
        <taxon>Tracheophyta</taxon>
        <taxon>Spermatophyta</taxon>
        <taxon>Magnoliopsida</taxon>
        <taxon>eudicotyledons</taxon>
        <taxon>Gunneridae</taxon>
        <taxon>Pentapetalae</taxon>
        <taxon>rosids</taxon>
        <taxon>malvids</taxon>
        <taxon>Malvales</taxon>
        <taxon>Malvaceae</taxon>
        <taxon>Malvoideae</taxon>
        <taxon>Gossypium</taxon>
    </lineage>
</organism>
<gene>
    <name evidence="1" type="ORF">Gotri_004038</name>
</gene>
<name>A0A7J9F3U7_9ROSI</name>
<proteinExistence type="predicted"/>
<accession>A0A7J9F3U7</accession>
<reference evidence="1 2" key="1">
    <citation type="journal article" date="2019" name="Genome Biol. Evol.">
        <title>Insights into the evolution of the New World diploid cottons (Gossypium, subgenus Houzingenia) based on genome sequencing.</title>
        <authorList>
            <person name="Grover C.E."/>
            <person name="Arick M.A. 2nd"/>
            <person name="Thrash A."/>
            <person name="Conover J.L."/>
            <person name="Sanders W.S."/>
            <person name="Peterson D.G."/>
            <person name="Frelichowski J.E."/>
            <person name="Scheffler J.A."/>
            <person name="Scheffler B.E."/>
            <person name="Wendel J.F."/>
        </authorList>
    </citation>
    <scope>NUCLEOTIDE SEQUENCE [LARGE SCALE GENOMIC DNA]</scope>
    <source>
        <strain evidence="1">8</strain>
        <tissue evidence="1">Leaf</tissue>
    </source>
</reference>
<evidence type="ECO:0000313" key="1">
    <source>
        <dbReference type="EMBL" id="MBA0779838.1"/>
    </source>
</evidence>
<comment type="caution">
    <text evidence="1">The sequence shown here is derived from an EMBL/GenBank/DDBJ whole genome shotgun (WGS) entry which is preliminary data.</text>
</comment>
<dbReference type="EMBL" id="JABEZW010000011">
    <property type="protein sequence ID" value="MBA0779838.1"/>
    <property type="molecule type" value="Genomic_DNA"/>
</dbReference>
<protein>
    <submittedName>
        <fullName evidence="1">Uncharacterized protein</fullName>
    </submittedName>
</protein>
<sequence length="21" mass="2645">MGERRFIRCAQLLLAWFYSHF</sequence>
<evidence type="ECO:0000313" key="2">
    <source>
        <dbReference type="Proteomes" id="UP000593568"/>
    </source>
</evidence>
<dbReference type="AlphaFoldDB" id="A0A7J9F3U7"/>